<dbReference type="STRING" id="749414.SBI_09863"/>
<dbReference type="EMBL" id="CP002047">
    <property type="protein sequence ID" value="ADI12981.1"/>
    <property type="molecule type" value="Genomic_DNA"/>
</dbReference>
<dbReference type="RefSeq" id="WP_014182428.1">
    <property type="nucleotide sequence ID" value="NC_016582.1"/>
</dbReference>
<evidence type="ECO:0000313" key="1">
    <source>
        <dbReference type="EMBL" id="ADI12981.1"/>
    </source>
</evidence>
<protein>
    <submittedName>
        <fullName evidence="1">Uncharacterized protein</fullName>
    </submittedName>
</protein>
<dbReference type="PATRIC" id="fig|749414.3.peg.10155"/>
<name>D7CDD9_STRBB</name>
<dbReference type="KEGG" id="sbh:SBI_09863"/>
<gene>
    <name evidence="1" type="ordered locus">SBI_09863</name>
</gene>
<reference evidence="1 2" key="1">
    <citation type="journal article" date="2010" name="J. Bacteriol.">
        <title>Genome sequence of the milbemycin-producing bacterium Streptomyces bingchenggensis.</title>
        <authorList>
            <person name="Wang X.J."/>
            <person name="Yan Y.J."/>
            <person name="Zhang B."/>
            <person name="An J."/>
            <person name="Wang J.J."/>
            <person name="Tian J."/>
            <person name="Jiang L."/>
            <person name="Chen Y.H."/>
            <person name="Huang S.X."/>
            <person name="Yin M."/>
            <person name="Zhang J."/>
            <person name="Gao A.L."/>
            <person name="Liu C.X."/>
            <person name="Zhu Z.X."/>
            <person name="Xiang W.S."/>
        </authorList>
    </citation>
    <scope>NUCLEOTIDE SEQUENCE [LARGE SCALE GENOMIC DNA]</scope>
    <source>
        <strain evidence="1 2">BCW-1</strain>
    </source>
</reference>
<organism evidence="1 2">
    <name type="scientific">Streptomyces bingchenggensis (strain BCW-1)</name>
    <dbReference type="NCBI Taxonomy" id="749414"/>
    <lineage>
        <taxon>Bacteria</taxon>
        <taxon>Bacillati</taxon>
        <taxon>Actinomycetota</taxon>
        <taxon>Actinomycetes</taxon>
        <taxon>Kitasatosporales</taxon>
        <taxon>Streptomycetaceae</taxon>
        <taxon>Streptomyces</taxon>
    </lineage>
</organism>
<dbReference type="AlphaFoldDB" id="D7CDD9"/>
<evidence type="ECO:0000313" key="2">
    <source>
        <dbReference type="Proteomes" id="UP000000377"/>
    </source>
</evidence>
<keyword evidence="2" id="KW-1185">Reference proteome</keyword>
<dbReference type="HOGENOM" id="CLU_3012187_0_0_11"/>
<accession>D7CDD9</accession>
<sequence>MAHSSGLGRGAEYTAFAEQGQVLQSARPVQRCRLDVGFGRADAVDRARAGLLDNGG</sequence>
<dbReference type="Proteomes" id="UP000000377">
    <property type="component" value="Chromosome"/>
</dbReference>
<proteinExistence type="predicted"/>